<keyword evidence="1" id="KW-0472">Membrane</keyword>
<organism evidence="2 3">
    <name type="scientific">Nocardioides agariphilus</name>
    <dbReference type="NCBI Taxonomy" id="433664"/>
    <lineage>
        <taxon>Bacteria</taxon>
        <taxon>Bacillati</taxon>
        <taxon>Actinomycetota</taxon>
        <taxon>Actinomycetes</taxon>
        <taxon>Propionibacteriales</taxon>
        <taxon>Nocardioidaceae</taxon>
        <taxon>Nocardioides</taxon>
    </lineage>
</organism>
<protein>
    <submittedName>
        <fullName evidence="2">Uncharacterized protein</fullName>
    </submittedName>
</protein>
<dbReference type="AlphaFoldDB" id="A0A930VKT8"/>
<reference evidence="2" key="1">
    <citation type="submission" date="2020-11" db="EMBL/GenBank/DDBJ databases">
        <title>Nocardioides cynanchi sp. nov., isolated from soil of rhizosphere of Cynanchum wilfordii.</title>
        <authorList>
            <person name="Lee J.-S."/>
            <person name="Suh M.K."/>
            <person name="Kim J.-S."/>
        </authorList>
    </citation>
    <scope>NUCLEOTIDE SEQUENCE</scope>
    <source>
        <strain evidence="2">KCTC 19276</strain>
    </source>
</reference>
<evidence type="ECO:0000313" key="2">
    <source>
        <dbReference type="EMBL" id="MBF4766461.1"/>
    </source>
</evidence>
<gene>
    <name evidence="2" type="ORF">ISU10_01615</name>
</gene>
<feature type="transmembrane region" description="Helical" evidence="1">
    <location>
        <begin position="64"/>
        <end position="89"/>
    </location>
</feature>
<proteinExistence type="predicted"/>
<comment type="caution">
    <text evidence="2">The sequence shown here is derived from an EMBL/GenBank/DDBJ whole genome shotgun (WGS) entry which is preliminary data.</text>
</comment>
<dbReference type="EMBL" id="JADKPO010000001">
    <property type="protein sequence ID" value="MBF4766461.1"/>
    <property type="molecule type" value="Genomic_DNA"/>
</dbReference>
<keyword evidence="1" id="KW-0812">Transmembrane</keyword>
<name>A0A930VKT8_9ACTN</name>
<evidence type="ECO:0000256" key="1">
    <source>
        <dbReference type="SAM" id="Phobius"/>
    </source>
</evidence>
<keyword evidence="3" id="KW-1185">Reference proteome</keyword>
<dbReference type="Proteomes" id="UP000660668">
    <property type="component" value="Unassembled WGS sequence"/>
</dbReference>
<accession>A0A930VKT8</accession>
<keyword evidence="1" id="KW-1133">Transmembrane helix</keyword>
<sequence length="267" mass="27746">MAMRPCESNFTARDFRMTRSEMSHISDHDVRAAFEAESELIGSDSVTRVKAKLKDTAPMDRRPGIAGLSLIAVAAFAASVAAIGAAGGFSSASPDSNVAGPMSILAPPMTPGEGPPCLGAQEVDAKSALAGSGKQPVYLPAGSSLEQAITIWSCSGSGIAALLPGNTIVLSGQVGEDEELSDADRSANYRSYVESVSEKATKSTDGSEPMVTVVQNVPALVVPRYPENLMSLVEFEVNGTQIRITNDGSVPMSELVKLAESLTPAQD</sequence>
<evidence type="ECO:0000313" key="3">
    <source>
        <dbReference type="Proteomes" id="UP000660668"/>
    </source>
</evidence>
<dbReference type="RefSeq" id="WP_194694584.1">
    <property type="nucleotide sequence ID" value="NZ_JADKPO010000001.1"/>
</dbReference>